<dbReference type="EMBL" id="KV425918">
    <property type="protein sequence ID" value="KZV98482.1"/>
    <property type="molecule type" value="Genomic_DNA"/>
</dbReference>
<name>A0A165LXW6_EXIGL</name>
<accession>A0A165LXW6</accession>
<dbReference type="AlphaFoldDB" id="A0A165LXW6"/>
<keyword evidence="3" id="KW-1185">Reference proteome</keyword>
<evidence type="ECO:0000313" key="3">
    <source>
        <dbReference type="Proteomes" id="UP000077266"/>
    </source>
</evidence>
<feature type="region of interest" description="Disordered" evidence="1">
    <location>
        <begin position="60"/>
        <end position="87"/>
    </location>
</feature>
<gene>
    <name evidence="2" type="ORF">EXIGLDRAFT_763483</name>
</gene>
<reference evidence="2 3" key="1">
    <citation type="journal article" date="2016" name="Mol. Biol. Evol.">
        <title>Comparative Genomics of Early-Diverging Mushroom-Forming Fungi Provides Insights into the Origins of Lignocellulose Decay Capabilities.</title>
        <authorList>
            <person name="Nagy L.G."/>
            <person name="Riley R."/>
            <person name="Tritt A."/>
            <person name="Adam C."/>
            <person name="Daum C."/>
            <person name="Floudas D."/>
            <person name="Sun H."/>
            <person name="Yadav J.S."/>
            <person name="Pangilinan J."/>
            <person name="Larsson K.H."/>
            <person name="Matsuura K."/>
            <person name="Barry K."/>
            <person name="Labutti K."/>
            <person name="Kuo R."/>
            <person name="Ohm R.A."/>
            <person name="Bhattacharya S.S."/>
            <person name="Shirouzu T."/>
            <person name="Yoshinaga Y."/>
            <person name="Martin F.M."/>
            <person name="Grigoriev I.V."/>
            <person name="Hibbett D.S."/>
        </authorList>
    </citation>
    <scope>NUCLEOTIDE SEQUENCE [LARGE SCALE GENOMIC DNA]</scope>
    <source>
        <strain evidence="2 3">HHB12029</strain>
    </source>
</reference>
<sequence length="466" mass="53894">MQRPPAHFPLTPTGWRAVPIDNKKAIWQQLSPSQRSTLWDACDESFRLWANSMGTGAAPSNYPPPALPPPPPYSAAPPPPQPYSATQPLHSSSFAAYNAAATTVSYHHPAPAHADNYGIPIQDPHAPVFRRPAQLPPDALRGPPPTEEEQRRFHEIQRAAMTEFVVRQRQAGRVDFAAHELLDWEAERDRLVPFDRSTTKHWDEIDEVHKRCGRVGRYNFLESATLHPARAAAGWKPCAAVIPAEVETARRLIEKDWAHALDDCDNRMRAWYHSLLMYERREVERAALRHRSIRVVTYMRKTFQIAELDLDVGARFPAIQREYLDTKYQYISDMNGLQMMEKLHDWLKEDDKGFVMWMKEALDTAYQRLNQECRNYWELVHDHQVQALNAFNNGNVAEHERLRRLHERASDDGMKNESYVREIHPTVYKVSWDAMAPLRAWQAERMQKYGTVAEFPAEKEDPPSRR</sequence>
<dbReference type="Proteomes" id="UP000077266">
    <property type="component" value="Unassembled WGS sequence"/>
</dbReference>
<proteinExistence type="predicted"/>
<dbReference type="InParanoid" id="A0A165LXW6"/>
<feature type="compositionally biased region" description="Pro residues" evidence="1">
    <location>
        <begin position="61"/>
        <end position="82"/>
    </location>
</feature>
<evidence type="ECO:0000313" key="2">
    <source>
        <dbReference type="EMBL" id="KZV98482.1"/>
    </source>
</evidence>
<organism evidence="2 3">
    <name type="scientific">Exidia glandulosa HHB12029</name>
    <dbReference type="NCBI Taxonomy" id="1314781"/>
    <lineage>
        <taxon>Eukaryota</taxon>
        <taxon>Fungi</taxon>
        <taxon>Dikarya</taxon>
        <taxon>Basidiomycota</taxon>
        <taxon>Agaricomycotina</taxon>
        <taxon>Agaricomycetes</taxon>
        <taxon>Auriculariales</taxon>
        <taxon>Exidiaceae</taxon>
        <taxon>Exidia</taxon>
    </lineage>
</organism>
<protein>
    <submittedName>
        <fullName evidence="2">Uncharacterized protein</fullName>
    </submittedName>
</protein>
<evidence type="ECO:0000256" key="1">
    <source>
        <dbReference type="SAM" id="MobiDB-lite"/>
    </source>
</evidence>